<protein>
    <submittedName>
        <fullName evidence="3">Uncharacterized protein</fullName>
    </submittedName>
</protein>
<keyword evidence="1" id="KW-0472">Membrane</keyword>
<dbReference type="AlphaFoldDB" id="A0A914XHU6"/>
<name>A0A914XHU6_9BILA</name>
<evidence type="ECO:0000313" key="2">
    <source>
        <dbReference type="Proteomes" id="UP000887566"/>
    </source>
</evidence>
<feature type="transmembrane region" description="Helical" evidence="1">
    <location>
        <begin position="144"/>
        <end position="164"/>
    </location>
</feature>
<keyword evidence="1" id="KW-1133">Transmembrane helix</keyword>
<dbReference type="Proteomes" id="UP000887566">
    <property type="component" value="Unplaced"/>
</dbReference>
<accession>A0A914XHU6</accession>
<proteinExistence type="predicted"/>
<evidence type="ECO:0000313" key="3">
    <source>
        <dbReference type="WBParaSite" id="PSAMB.scaffold8414size6254.g31391.t1"/>
    </source>
</evidence>
<reference evidence="3" key="1">
    <citation type="submission" date="2022-11" db="UniProtKB">
        <authorList>
            <consortium name="WormBaseParasite"/>
        </authorList>
    </citation>
    <scope>IDENTIFICATION</scope>
</reference>
<organism evidence="2 3">
    <name type="scientific">Plectus sambesii</name>
    <dbReference type="NCBI Taxonomy" id="2011161"/>
    <lineage>
        <taxon>Eukaryota</taxon>
        <taxon>Metazoa</taxon>
        <taxon>Ecdysozoa</taxon>
        <taxon>Nematoda</taxon>
        <taxon>Chromadorea</taxon>
        <taxon>Plectida</taxon>
        <taxon>Plectina</taxon>
        <taxon>Plectoidea</taxon>
        <taxon>Plectidae</taxon>
        <taxon>Plectus</taxon>
    </lineage>
</organism>
<keyword evidence="1" id="KW-0812">Transmembrane</keyword>
<sequence>MSLAAEPAPEQSCNGIANVDNTDVSAVSVTFNLDDSAEHHKEFPEDRFRDAIAKAVPTESDRIIILRVKCSEENSKLVVQFVVKKKDSEDELPFPKSALIDTSSIVAKMQARGHLSQLADLDVSKIEEVEQLVPVEGVGDNMKLAIIALAVGVGIILSCALGIFKVLRASRYHDIDDNAP</sequence>
<keyword evidence="2" id="KW-1185">Reference proteome</keyword>
<evidence type="ECO:0000256" key="1">
    <source>
        <dbReference type="SAM" id="Phobius"/>
    </source>
</evidence>
<dbReference type="WBParaSite" id="PSAMB.scaffold8414size6254.g31391.t1">
    <property type="protein sequence ID" value="PSAMB.scaffold8414size6254.g31391.t1"/>
    <property type="gene ID" value="PSAMB.scaffold8414size6254.g31391"/>
</dbReference>